<evidence type="ECO:0000256" key="1">
    <source>
        <dbReference type="ARBA" id="ARBA00006484"/>
    </source>
</evidence>
<dbReference type="InterPro" id="IPR002347">
    <property type="entry name" value="SDR_fam"/>
</dbReference>
<proteinExistence type="inferred from homology"/>
<dbReference type="SUPFAM" id="SSF51735">
    <property type="entry name" value="NAD(P)-binding Rossmann-fold domains"/>
    <property type="match status" value="1"/>
</dbReference>
<dbReference type="CDD" id="cd05324">
    <property type="entry name" value="carb_red_PTCR-like_SDR_c"/>
    <property type="match status" value="1"/>
</dbReference>
<dbReference type="InterPro" id="IPR045313">
    <property type="entry name" value="CBR1-like"/>
</dbReference>
<dbReference type="Gene3D" id="3.40.50.720">
    <property type="entry name" value="NAD(P)-binding Rossmann-like Domain"/>
    <property type="match status" value="1"/>
</dbReference>
<dbReference type="EC" id="1.1.1.184" evidence="4"/>
<dbReference type="PANTHER" id="PTHR43963:SF4">
    <property type="entry name" value="CARBONYL REDUCTASE (NADPH)"/>
    <property type="match status" value="1"/>
</dbReference>
<dbReference type="OrthoDB" id="7289984at2759"/>
<accession>A0A7M6DQK9</accession>
<evidence type="ECO:0000256" key="2">
    <source>
        <dbReference type="ARBA" id="ARBA00022857"/>
    </source>
</evidence>
<evidence type="ECO:0000313" key="6">
    <source>
        <dbReference type="Proteomes" id="UP000594262"/>
    </source>
</evidence>
<keyword evidence="2" id="KW-0521">NADP</keyword>
<evidence type="ECO:0000256" key="3">
    <source>
        <dbReference type="ARBA" id="ARBA00023002"/>
    </source>
</evidence>
<dbReference type="Proteomes" id="UP000594262">
    <property type="component" value="Unplaced"/>
</dbReference>
<dbReference type="PANTHER" id="PTHR43963">
    <property type="entry name" value="CARBONYL REDUCTASE 1-RELATED"/>
    <property type="match status" value="1"/>
</dbReference>
<protein>
    <recommendedName>
        <fullName evidence="4">carbonyl reductase (NADPH)</fullName>
        <ecNumber evidence="4">1.1.1.184</ecNumber>
    </recommendedName>
</protein>
<comment type="similarity">
    <text evidence="1">Belongs to the short-chain dehydrogenases/reductases (SDR) family.</text>
</comment>
<evidence type="ECO:0000313" key="5">
    <source>
        <dbReference type="EnsemblMetazoa" id="CLYHEMP022773.1"/>
    </source>
</evidence>
<keyword evidence="6" id="KW-1185">Reference proteome</keyword>
<dbReference type="AlphaFoldDB" id="A0A7M6DQK9"/>
<dbReference type="Pfam" id="PF00106">
    <property type="entry name" value="adh_short"/>
    <property type="match status" value="1"/>
</dbReference>
<dbReference type="PRINTS" id="PR00081">
    <property type="entry name" value="GDHRDH"/>
</dbReference>
<dbReference type="GeneID" id="136817509"/>
<organism evidence="5 6">
    <name type="scientific">Clytia hemisphaerica</name>
    <dbReference type="NCBI Taxonomy" id="252671"/>
    <lineage>
        <taxon>Eukaryota</taxon>
        <taxon>Metazoa</taxon>
        <taxon>Cnidaria</taxon>
        <taxon>Hydrozoa</taxon>
        <taxon>Hydroidolina</taxon>
        <taxon>Leptothecata</taxon>
        <taxon>Obeliida</taxon>
        <taxon>Clytiidae</taxon>
        <taxon>Clytia</taxon>
    </lineage>
</organism>
<dbReference type="GO" id="GO:0004090">
    <property type="term" value="F:carbonyl reductase (NADPH) activity"/>
    <property type="evidence" value="ECO:0007669"/>
    <property type="project" value="UniProtKB-EC"/>
</dbReference>
<evidence type="ECO:0000256" key="4">
    <source>
        <dbReference type="ARBA" id="ARBA00026118"/>
    </source>
</evidence>
<sequence>MTLTRVFVVTGANKGIGKSIVKLLLQDKEEKIVYLTARSEELGQKAVKELEQNGLKPKFHQLDLTDQHSIESLRDYLQKEHAGLDVLVNNAGMAYKGSSTVPFAEQAEVTNNCNFFGTLNVCDALFPLLRKNARVVHVSSMASEYAYKKLSPEMKQKFTDENLSIEGLKELINTFVQSAKDNQATERGFPQSAYGMSKLGETVMTMIQQKHFDATQPEKNILINSCCPGLVDTDMTGGKYPNPLPVDEGADTPTFLALIPVDAKEPRGKFCKLRKVCPFPPSS</sequence>
<reference evidence="5" key="1">
    <citation type="submission" date="2021-01" db="UniProtKB">
        <authorList>
            <consortium name="EnsemblMetazoa"/>
        </authorList>
    </citation>
    <scope>IDENTIFICATION</scope>
</reference>
<name>A0A7M6DQK9_9CNID</name>
<dbReference type="InterPro" id="IPR036291">
    <property type="entry name" value="NAD(P)-bd_dom_sf"/>
</dbReference>
<dbReference type="EnsemblMetazoa" id="CLYHEMT022773.1">
    <property type="protein sequence ID" value="CLYHEMP022773.1"/>
    <property type="gene ID" value="CLYHEMG022773"/>
</dbReference>
<keyword evidence="3" id="KW-0560">Oxidoreductase</keyword>
<dbReference type="RefSeq" id="XP_066929935.1">
    <property type="nucleotide sequence ID" value="XM_067073834.1"/>
</dbReference>